<dbReference type="STRING" id="455.Ljam_0912"/>
<evidence type="ECO:0000256" key="7">
    <source>
        <dbReference type="ARBA" id="ARBA00023002"/>
    </source>
</evidence>
<dbReference type="RefSeq" id="WP_058448957.1">
    <property type="nucleotide sequence ID" value="NZ_CAAAJF010000012.1"/>
</dbReference>
<keyword evidence="4" id="KW-0101">Branched-chain amino acid catabolism</keyword>
<gene>
    <name evidence="12" type="primary">acdA</name>
    <name evidence="13" type="ORF">A8135_14545</name>
    <name evidence="12" type="ORF">Ljam_0912</name>
</gene>
<dbReference type="Pfam" id="PF02770">
    <property type="entry name" value="Acyl-CoA_dh_M"/>
    <property type="match status" value="1"/>
</dbReference>
<reference evidence="12 14" key="1">
    <citation type="submission" date="2015-11" db="EMBL/GenBank/DDBJ databases">
        <title>Genomic analysis of 38 Legionella species identifies large and diverse effector repertoires.</title>
        <authorList>
            <person name="Burstein D."/>
            <person name="Amaro F."/>
            <person name="Zusman T."/>
            <person name="Lifshitz Z."/>
            <person name="Cohen O."/>
            <person name="Gilbert J.A."/>
            <person name="Pupko T."/>
            <person name="Shuman H.A."/>
            <person name="Segal G."/>
        </authorList>
    </citation>
    <scope>NUCLEOTIDE SEQUENCE [LARGE SCALE GENOMIC DNA]</scope>
    <source>
        <strain evidence="12 14">JA-26-G1-E2</strain>
    </source>
</reference>
<evidence type="ECO:0000313" key="12">
    <source>
        <dbReference type="EMBL" id="KTD06717.1"/>
    </source>
</evidence>
<dbReference type="InterPro" id="IPR013786">
    <property type="entry name" value="AcylCoA_DH/ox_N"/>
</dbReference>
<dbReference type="FunFam" id="2.40.110.10:FF:000001">
    <property type="entry name" value="Acyl-CoA dehydrogenase, mitochondrial"/>
    <property type="match status" value="1"/>
</dbReference>
<keyword evidence="7 8" id="KW-0560">Oxidoreductase</keyword>
<dbReference type="Proteomes" id="UP000093336">
    <property type="component" value="Unassembled WGS sequence"/>
</dbReference>
<reference evidence="13 15" key="2">
    <citation type="submission" date="2016-05" db="EMBL/GenBank/DDBJ databases">
        <authorList>
            <person name="Prochazka B."/>
            <person name="Indra A."/>
            <person name="Hasenberger P."/>
            <person name="Blaschitz M."/>
            <person name="Wagner L."/>
            <person name="Wewalka G."/>
            <person name="Sorschag S."/>
            <person name="Schmid D."/>
            <person name="Ruppitsch W."/>
        </authorList>
    </citation>
    <scope>NUCLEOTIDE SEQUENCE [LARGE SCALE GENOMIC DNA]</scope>
    <source>
        <strain evidence="13 15">974010_12</strain>
    </source>
</reference>
<evidence type="ECO:0000259" key="10">
    <source>
        <dbReference type="Pfam" id="PF02770"/>
    </source>
</evidence>
<sequence length="384" mass="42839">MDFKFSEEHLAFRDMAAEFARNKLAPNAASWDEHYHFPVDIFREAAQLGMAGMVSAEDIGGANLKRLDAAIIFEQLATGCVSTSAYLSIHNMVASLIDRYAQEPLRSTWGPRLTSMDVLASYCLTEPEAGSDAASLKTRAVKEGDYYILNGSKAFISGGSISDVYLCMVRTGEDTHHGITSLLIEKNTPGLSFGKLERKLGWRNQPTCMVYFENCRVPIANQVGEEGMGFKIALNALNGGRVNIAACSLGGATACLRLTQQYMHERKQFGKPLTQMQALRFYFADMLTDFEAARLMVYRAADALDKNDIHAPMYCAMAKRLATDVAFRISDKAMQIHGGYGYLHDYQIERIFRDLRVHQILEGTNEIMREIIAKASLDDDYLIE</sequence>
<organism evidence="12 14">
    <name type="scientific">Legionella jamestowniensis</name>
    <dbReference type="NCBI Taxonomy" id="455"/>
    <lineage>
        <taxon>Bacteria</taxon>
        <taxon>Pseudomonadati</taxon>
        <taxon>Pseudomonadota</taxon>
        <taxon>Gammaproteobacteria</taxon>
        <taxon>Legionellales</taxon>
        <taxon>Legionellaceae</taxon>
        <taxon>Legionella</taxon>
    </lineage>
</organism>
<dbReference type="AlphaFoldDB" id="A0A0W0UGF4"/>
<dbReference type="InterPro" id="IPR009100">
    <property type="entry name" value="AcylCoA_DH/oxidase_NM_dom_sf"/>
</dbReference>
<dbReference type="SUPFAM" id="SSF56645">
    <property type="entry name" value="Acyl-CoA dehydrogenase NM domain-like"/>
    <property type="match status" value="1"/>
</dbReference>
<evidence type="ECO:0000256" key="5">
    <source>
        <dbReference type="ARBA" id="ARBA00022630"/>
    </source>
</evidence>
<dbReference type="PROSITE" id="PS00073">
    <property type="entry name" value="ACYL_COA_DH_2"/>
    <property type="match status" value="1"/>
</dbReference>
<dbReference type="InterPro" id="IPR037069">
    <property type="entry name" value="AcylCoA_DH/ox_N_sf"/>
</dbReference>
<dbReference type="Gene3D" id="2.40.110.10">
    <property type="entry name" value="Butyryl-CoA Dehydrogenase, subunit A, domain 2"/>
    <property type="match status" value="1"/>
</dbReference>
<dbReference type="Pfam" id="PF02771">
    <property type="entry name" value="Acyl-CoA_dh_N"/>
    <property type="match status" value="1"/>
</dbReference>
<evidence type="ECO:0000256" key="1">
    <source>
        <dbReference type="ARBA" id="ARBA00001974"/>
    </source>
</evidence>
<evidence type="ECO:0000256" key="3">
    <source>
        <dbReference type="ARBA" id="ARBA00009347"/>
    </source>
</evidence>
<comment type="cofactor">
    <cofactor evidence="1 8">
        <name>FAD</name>
        <dbReference type="ChEBI" id="CHEBI:57692"/>
    </cofactor>
</comment>
<evidence type="ECO:0000256" key="6">
    <source>
        <dbReference type="ARBA" id="ARBA00022827"/>
    </source>
</evidence>
<accession>A0A0W0UGF4</accession>
<dbReference type="Pfam" id="PF00441">
    <property type="entry name" value="Acyl-CoA_dh_1"/>
    <property type="match status" value="1"/>
</dbReference>
<keyword evidence="15" id="KW-1185">Reference proteome</keyword>
<keyword evidence="5 8" id="KW-0285">Flavoprotein</keyword>
<comment type="caution">
    <text evidence="12">The sequence shown here is derived from an EMBL/GenBank/DDBJ whole genome shotgun (WGS) entry which is preliminary data.</text>
</comment>
<dbReference type="PANTHER" id="PTHR43831">
    <property type="entry name" value="ISOBUTYRYL-COA DEHYDROGENASE"/>
    <property type="match status" value="1"/>
</dbReference>
<dbReference type="PIRSF" id="PIRSF016578">
    <property type="entry name" value="HsaA"/>
    <property type="match status" value="1"/>
</dbReference>
<evidence type="ECO:0000313" key="15">
    <source>
        <dbReference type="Proteomes" id="UP000093336"/>
    </source>
</evidence>
<dbReference type="Proteomes" id="UP000054715">
    <property type="component" value="Unassembled WGS sequence"/>
</dbReference>
<protein>
    <submittedName>
        <fullName evidence="13">Acyl-CoA dehydrogenase</fullName>
    </submittedName>
    <submittedName>
        <fullName evidence="12">Short chain-specific acyl CoA dehydrogenase</fullName>
    </submittedName>
</protein>
<dbReference type="PANTHER" id="PTHR43831:SF1">
    <property type="entry name" value="ISOBUTYRYL-COA DEHYDROGENASE, MITOCHONDRIAL"/>
    <property type="match status" value="1"/>
</dbReference>
<evidence type="ECO:0000256" key="4">
    <source>
        <dbReference type="ARBA" id="ARBA00022456"/>
    </source>
</evidence>
<dbReference type="PATRIC" id="fig|455.5.peg.969"/>
<evidence type="ECO:0000259" key="11">
    <source>
        <dbReference type="Pfam" id="PF02771"/>
    </source>
</evidence>
<dbReference type="InterPro" id="IPR006091">
    <property type="entry name" value="Acyl-CoA_Oxase/DH_mid-dom"/>
</dbReference>
<dbReference type="PROSITE" id="PS00072">
    <property type="entry name" value="ACYL_COA_DH_1"/>
    <property type="match status" value="1"/>
</dbReference>
<feature type="domain" description="Acyl-CoA dehydrogenase/oxidase C-terminal" evidence="9">
    <location>
        <begin position="227"/>
        <end position="376"/>
    </location>
</feature>
<dbReference type="GO" id="GO:0003995">
    <property type="term" value="F:acyl-CoA dehydrogenase activity"/>
    <property type="evidence" value="ECO:0007669"/>
    <property type="project" value="InterPro"/>
</dbReference>
<proteinExistence type="inferred from homology"/>
<dbReference type="GO" id="GO:0050660">
    <property type="term" value="F:flavin adenine dinucleotide binding"/>
    <property type="evidence" value="ECO:0007669"/>
    <property type="project" value="InterPro"/>
</dbReference>
<dbReference type="Gene3D" id="1.20.140.10">
    <property type="entry name" value="Butyryl-CoA Dehydrogenase, subunit A, domain 3"/>
    <property type="match status" value="1"/>
</dbReference>
<dbReference type="FunFam" id="1.20.140.10:FF:000001">
    <property type="entry name" value="Acyl-CoA dehydrogenase"/>
    <property type="match status" value="1"/>
</dbReference>
<comment type="similarity">
    <text evidence="3 8">Belongs to the acyl-CoA dehydrogenase family.</text>
</comment>
<dbReference type="EMBL" id="LYOZ01000039">
    <property type="protein sequence ID" value="OCH97384.1"/>
    <property type="molecule type" value="Genomic_DNA"/>
</dbReference>
<evidence type="ECO:0000313" key="13">
    <source>
        <dbReference type="EMBL" id="OCH97384.1"/>
    </source>
</evidence>
<evidence type="ECO:0000256" key="2">
    <source>
        <dbReference type="ARBA" id="ARBA00005109"/>
    </source>
</evidence>
<evidence type="ECO:0000313" key="14">
    <source>
        <dbReference type="Proteomes" id="UP000054715"/>
    </source>
</evidence>
<dbReference type="InterPro" id="IPR052547">
    <property type="entry name" value="Mito_Isobutyryl-CoADH"/>
</dbReference>
<dbReference type="GO" id="GO:0009083">
    <property type="term" value="P:branched-chain amino acid catabolic process"/>
    <property type="evidence" value="ECO:0007669"/>
    <property type="project" value="UniProtKB-KW"/>
</dbReference>
<dbReference type="InterPro" id="IPR006089">
    <property type="entry name" value="Acyl-CoA_DH_CS"/>
</dbReference>
<dbReference type="InterPro" id="IPR036250">
    <property type="entry name" value="AcylCo_DH-like_C"/>
</dbReference>
<name>A0A0W0UGF4_9GAMM</name>
<dbReference type="InterPro" id="IPR046373">
    <property type="entry name" value="Acyl-CoA_Oxase/DH_mid-dom_sf"/>
</dbReference>
<feature type="domain" description="Acyl-CoA oxidase/dehydrogenase middle" evidence="10">
    <location>
        <begin position="122"/>
        <end position="215"/>
    </location>
</feature>
<evidence type="ECO:0000259" key="9">
    <source>
        <dbReference type="Pfam" id="PF00441"/>
    </source>
</evidence>
<evidence type="ECO:0000256" key="8">
    <source>
        <dbReference type="RuleBase" id="RU362125"/>
    </source>
</evidence>
<dbReference type="SUPFAM" id="SSF47203">
    <property type="entry name" value="Acyl-CoA dehydrogenase C-terminal domain-like"/>
    <property type="match status" value="1"/>
</dbReference>
<dbReference type="InterPro" id="IPR009075">
    <property type="entry name" value="AcylCo_DH/oxidase_C"/>
</dbReference>
<keyword evidence="6 8" id="KW-0274">FAD</keyword>
<feature type="domain" description="Acyl-CoA dehydrogenase/oxidase N-terminal" evidence="11">
    <location>
        <begin position="6"/>
        <end position="116"/>
    </location>
</feature>
<comment type="pathway">
    <text evidence="2">Amino-acid degradation; L-valine degradation.</text>
</comment>
<dbReference type="OrthoDB" id="9770681at2"/>
<dbReference type="Gene3D" id="1.10.540.10">
    <property type="entry name" value="Acyl-CoA dehydrogenase/oxidase, N-terminal domain"/>
    <property type="match status" value="1"/>
</dbReference>
<dbReference type="EMBL" id="LNYG01000013">
    <property type="protein sequence ID" value="KTD06717.1"/>
    <property type="molecule type" value="Genomic_DNA"/>
</dbReference>